<evidence type="ECO:0000256" key="6">
    <source>
        <dbReference type="ARBA" id="ARBA00022741"/>
    </source>
</evidence>
<organism evidence="13 14">
    <name type="scientific">Lactobacillus kalixensis DSM 16043</name>
    <dbReference type="NCBI Taxonomy" id="1423763"/>
    <lineage>
        <taxon>Bacteria</taxon>
        <taxon>Bacillati</taxon>
        <taxon>Bacillota</taxon>
        <taxon>Bacilli</taxon>
        <taxon>Lactobacillales</taxon>
        <taxon>Lactobacillaceae</taxon>
        <taxon>Lactobacillus</taxon>
    </lineage>
</organism>
<name>A0A0R1UCR8_9LACO</name>
<dbReference type="InterPro" id="IPR018094">
    <property type="entry name" value="Thymidylate_kinase"/>
</dbReference>
<evidence type="ECO:0000256" key="9">
    <source>
        <dbReference type="ARBA" id="ARBA00048743"/>
    </source>
</evidence>
<evidence type="ECO:0000256" key="1">
    <source>
        <dbReference type="ARBA" id="ARBA00009776"/>
    </source>
</evidence>
<dbReference type="AlphaFoldDB" id="A0A0R1UCR8"/>
<dbReference type="CDD" id="cd01672">
    <property type="entry name" value="TMPK"/>
    <property type="match status" value="1"/>
</dbReference>
<feature type="domain" description="Thymidylate kinase-like" evidence="12">
    <location>
        <begin position="12"/>
        <end position="203"/>
    </location>
</feature>
<gene>
    <name evidence="11" type="primary">tmk</name>
    <name evidence="13" type="ORF">FC46_GL001054</name>
</gene>
<evidence type="ECO:0000256" key="2">
    <source>
        <dbReference type="ARBA" id="ARBA00012980"/>
    </source>
</evidence>
<dbReference type="FunFam" id="3.40.50.300:FF:000225">
    <property type="entry name" value="Thymidylate kinase"/>
    <property type="match status" value="1"/>
</dbReference>
<evidence type="ECO:0000259" key="12">
    <source>
        <dbReference type="Pfam" id="PF02223"/>
    </source>
</evidence>
<evidence type="ECO:0000313" key="14">
    <source>
        <dbReference type="Proteomes" id="UP000051036"/>
    </source>
</evidence>
<dbReference type="NCBIfam" id="TIGR00041">
    <property type="entry name" value="DTMP_kinase"/>
    <property type="match status" value="1"/>
</dbReference>
<evidence type="ECO:0000256" key="5">
    <source>
        <dbReference type="ARBA" id="ARBA00022727"/>
    </source>
</evidence>
<comment type="caution">
    <text evidence="13">The sequence shown here is derived from an EMBL/GenBank/DDBJ whole genome shotgun (WGS) entry which is preliminary data.</text>
</comment>
<dbReference type="STRING" id="1423763.FC46_GL001054"/>
<dbReference type="Gene3D" id="3.40.50.300">
    <property type="entry name" value="P-loop containing nucleotide triphosphate hydrolases"/>
    <property type="match status" value="1"/>
</dbReference>
<evidence type="ECO:0000256" key="11">
    <source>
        <dbReference type="HAMAP-Rule" id="MF_00165"/>
    </source>
</evidence>
<dbReference type="InterPro" id="IPR039430">
    <property type="entry name" value="Thymidylate_kin-like_dom"/>
</dbReference>
<dbReference type="PANTHER" id="PTHR10344">
    <property type="entry name" value="THYMIDYLATE KINASE"/>
    <property type="match status" value="1"/>
</dbReference>
<dbReference type="InterPro" id="IPR027417">
    <property type="entry name" value="P-loop_NTPase"/>
</dbReference>
<dbReference type="SUPFAM" id="SSF52540">
    <property type="entry name" value="P-loop containing nucleoside triphosphate hydrolases"/>
    <property type="match status" value="1"/>
</dbReference>
<dbReference type="GO" id="GO:0006233">
    <property type="term" value="P:dTDP biosynthetic process"/>
    <property type="evidence" value="ECO:0007669"/>
    <property type="project" value="InterPro"/>
</dbReference>
<evidence type="ECO:0000256" key="4">
    <source>
        <dbReference type="ARBA" id="ARBA00022679"/>
    </source>
</evidence>
<keyword evidence="6 11" id="KW-0547">Nucleotide-binding</keyword>
<evidence type="ECO:0000256" key="8">
    <source>
        <dbReference type="ARBA" id="ARBA00022840"/>
    </source>
</evidence>
<dbReference type="Pfam" id="PF02223">
    <property type="entry name" value="Thymidylate_kin"/>
    <property type="match status" value="1"/>
</dbReference>
<dbReference type="HAMAP" id="MF_00165">
    <property type="entry name" value="Thymidylate_kinase"/>
    <property type="match status" value="1"/>
</dbReference>
<proteinExistence type="inferred from homology"/>
<dbReference type="GO" id="GO:0006235">
    <property type="term" value="P:dTTP biosynthetic process"/>
    <property type="evidence" value="ECO:0007669"/>
    <property type="project" value="UniProtKB-UniRule"/>
</dbReference>
<dbReference type="GO" id="GO:0004798">
    <property type="term" value="F:dTMP kinase activity"/>
    <property type="evidence" value="ECO:0007669"/>
    <property type="project" value="UniProtKB-UniRule"/>
</dbReference>
<dbReference type="EMBL" id="AZFM01000003">
    <property type="protein sequence ID" value="KRL91223.1"/>
    <property type="molecule type" value="Genomic_DNA"/>
</dbReference>
<dbReference type="Proteomes" id="UP000051036">
    <property type="component" value="Unassembled WGS sequence"/>
</dbReference>
<dbReference type="PANTHER" id="PTHR10344:SF4">
    <property type="entry name" value="UMP-CMP KINASE 2, MITOCHONDRIAL"/>
    <property type="match status" value="1"/>
</dbReference>
<comment type="similarity">
    <text evidence="1 11">Belongs to the thymidylate kinase family.</text>
</comment>
<sequence length="216" mass="24486">MEDFMKGFFISLEGPDGAGKSTVLQEVLKQIGPEMKTQYLVTREPGGSKIAEKIREIILDPENDKMDDRTEALLYAAARSQHVEEIVKPALMQGKVVFSDRFVDSSLAYQGAGRDLGIKEVKEINDFATGGLEPDLTIFFDLDPEIGLKRIKKLRPDNEDRLEQEKLAFHKKVYTGYKEVEKLYPDRIKTIDASQALEQVVEDTVNLIKSYLPELF</sequence>
<dbReference type="GO" id="GO:0005829">
    <property type="term" value="C:cytosol"/>
    <property type="evidence" value="ECO:0007669"/>
    <property type="project" value="TreeGrafter"/>
</dbReference>
<dbReference type="GO" id="GO:0006227">
    <property type="term" value="P:dUDP biosynthetic process"/>
    <property type="evidence" value="ECO:0007669"/>
    <property type="project" value="TreeGrafter"/>
</dbReference>
<keyword evidence="5 11" id="KW-0545">Nucleotide biosynthesis</keyword>
<protein>
    <recommendedName>
        <fullName evidence="3 11">Thymidylate kinase</fullName>
        <ecNumber evidence="2 11">2.7.4.9</ecNumber>
    </recommendedName>
    <alternativeName>
        <fullName evidence="11">dTMP kinase</fullName>
    </alternativeName>
</protein>
<evidence type="ECO:0000313" key="13">
    <source>
        <dbReference type="EMBL" id="KRL91223.1"/>
    </source>
</evidence>
<evidence type="ECO:0000256" key="7">
    <source>
        <dbReference type="ARBA" id="ARBA00022777"/>
    </source>
</evidence>
<dbReference type="GO" id="GO:0005524">
    <property type="term" value="F:ATP binding"/>
    <property type="evidence" value="ECO:0007669"/>
    <property type="project" value="UniProtKB-UniRule"/>
</dbReference>
<dbReference type="EC" id="2.7.4.9" evidence="2 11"/>
<feature type="binding site" evidence="11">
    <location>
        <begin position="14"/>
        <end position="21"/>
    </location>
    <ligand>
        <name>ATP</name>
        <dbReference type="ChEBI" id="CHEBI:30616"/>
    </ligand>
</feature>
<keyword evidence="14" id="KW-1185">Reference proteome</keyword>
<reference evidence="13 14" key="1">
    <citation type="journal article" date="2015" name="Genome Announc.">
        <title>Expanding the biotechnology potential of lactobacilli through comparative genomics of 213 strains and associated genera.</title>
        <authorList>
            <person name="Sun Z."/>
            <person name="Harris H.M."/>
            <person name="McCann A."/>
            <person name="Guo C."/>
            <person name="Argimon S."/>
            <person name="Zhang W."/>
            <person name="Yang X."/>
            <person name="Jeffery I.B."/>
            <person name="Cooney J.C."/>
            <person name="Kagawa T.F."/>
            <person name="Liu W."/>
            <person name="Song Y."/>
            <person name="Salvetti E."/>
            <person name="Wrobel A."/>
            <person name="Rasinkangas P."/>
            <person name="Parkhill J."/>
            <person name="Rea M.C."/>
            <person name="O'Sullivan O."/>
            <person name="Ritari J."/>
            <person name="Douillard F.P."/>
            <person name="Paul Ross R."/>
            <person name="Yang R."/>
            <person name="Briner A.E."/>
            <person name="Felis G.E."/>
            <person name="de Vos W.M."/>
            <person name="Barrangou R."/>
            <person name="Klaenhammer T.R."/>
            <person name="Caufield P.W."/>
            <person name="Cui Y."/>
            <person name="Zhang H."/>
            <person name="O'Toole P.W."/>
        </authorList>
    </citation>
    <scope>NUCLEOTIDE SEQUENCE [LARGE SCALE GENOMIC DNA]</scope>
    <source>
        <strain evidence="13 14">DSM 16043</strain>
    </source>
</reference>
<evidence type="ECO:0000256" key="10">
    <source>
        <dbReference type="ARBA" id="ARBA00057735"/>
    </source>
</evidence>
<keyword evidence="4 11" id="KW-0808">Transferase</keyword>
<comment type="function">
    <text evidence="10 11">Phosphorylation of dTMP to form dTDP in both de novo and salvage pathways of dTTP synthesis.</text>
</comment>
<keyword evidence="8 11" id="KW-0067">ATP-binding</keyword>
<dbReference type="PATRIC" id="fig|1423763.3.peg.1070"/>
<comment type="catalytic activity">
    <reaction evidence="9 11">
        <text>dTMP + ATP = dTDP + ADP</text>
        <dbReference type="Rhea" id="RHEA:13517"/>
        <dbReference type="ChEBI" id="CHEBI:30616"/>
        <dbReference type="ChEBI" id="CHEBI:58369"/>
        <dbReference type="ChEBI" id="CHEBI:63528"/>
        <dbReference type="ChEBI" id="CHEBI:456216"/>
        <dbReference type="EC" id="2.7.4.9"/>
    </reaction>
</comment>
<accession>A0A0R1UCR8</accession>
<evidence type="ECO:0000256" key="3">
    <source>
        <dbReference type="ARBA" id="ARBA00017144"/>
    </source>
</evidence>
<keyword evidence="7 11" id="KW-0418">Kinase</keyword>